<protein>
    <submittedName>
        <fullName evidence="10">TolC family protein</fullName>
    </submittedName>
</protein>
<comment type="caution">
    <text evidence="10">The sequence shown here is derived from an EMBL/GenBank/DDBJ whole genome shotgun (WGS) entry which is preliminary data.</text>
</comment>
<evidence type="ECO:0000256" key="8">
    <source>
        <dbReference type="SAM" id="Coils"/>
    </source>
</evidence>
<dbReference type="GO" id="GO:1990281">
    <property type="term" value="C:efflux pump complex"/>
    <property type="evidence" value="ECO:0007669"/>
    <property type="project" value="TreeGrafter"/>
</dbReference>
<dbReference type="AlphaFoldDB" id="A0AA40VRZ2"/>
<dbReference type="Proteomes" id="UP001165986">
    <property type="component" value="Unassembled WGS sequence"/>
</dbReference>
<evidence type="ECO:0000256" key="7">
    <source>
        <dbReference type="ARBA" id="ARBA00023237"/>
    </source>
</evidence>
<dbReference type="PANTHER" id="PTHR30026:SF20">
    <property type="entry name" value="OUTER MEMBRANE PROTEIN TOLC"/>
    <property type="match status" value="1"/>
</dbReference>
<accession>A0AA40VRZ2</accession>
<feature type="transmembrane region" description="Helical" evidence="9">
    <location>
        <begin position="21"/>
        <end position="49"/>
    </location>
</feature>
<name>A0AA40VRZ2_9NOST</name>
<keyword evidence="3" id="KW-0813">Transport</keyword>
<evidence type="ECO:0000256" key="1">
    <source>
        <dbReference type="ARBA" id="ARBA00004442"/>
    </source>
</evidence>
<keyword evidence="9" id="KW-1133">Transmembrane helix</keyword>
<evidence type="ECO:0000256" key="5">
    <source>
        <dbReference type="ARBA" id="ARBA00022692"/>
    </source>
</evidence>
<keyword evidence="5 9" id="KW-0812">Transmembrane</keyword>
<sequence>MHFKNMQKQPEKNTQSPKGRSFISVLYWNLNCIGVFTTILSIVVIPIFISQPQLTLRKPQKVKLTVKREIDHLNNKSTKSQNDKLQPISLNTSIPLINVFDIKEKLLLTYSKFPLILEEELKLSLNSGLNNQLEQDLNFFLKQQPTLQNFVEVKSTNIIPFLLKDKELFNWYYVENIFTEKFFLLDKISKQSFFTSNNTKQFLSPLLQLTPKYQEQPNVTAIEVKDSTQIERKKQVSQVPDIQKIQLSLSDVVFLVLENNIQIKNAYLERIAQKQDLVVEEGKFVPNLTPNLVLSTNQQGSLSTNVGANVVVKIPTGGELGFGLSSDAQTLGLNSSNRDRDDNISQQNLQLTFRQPLLRGGGIEVNRASIEIARLNEKSNIQGLKSTLVNTITESILAYRELLRAQERLKNEQISLQNAQESLKVTQVLIEAGRIAPVDIIQNQTDIANRRVSLLAAENELDSRKLALLSILGIDKNLNIEAGVIPKVVSISLDFNQLRQIALSNQPNYLQTQLALERNKYELLLAEDNSRWNLSLDASLIKQTNESADGRVGLSLSRTLGDLTIQQRIERSRVNLKQAENNLKDANSRLDIQLQDRIRDVNLSFSRVQLAQQARQLSERQLNIEQQKQKLGRGAGLFEIIRLQNELAEVRNTELDAIINYLNALTNLDQLLGTTLQTWQIRIQN</sequence>
<evidence type="ECO:0000256" key="6">
    <source>
        <dbReference type="ARBA" id="ARBA00023136"/>
    </source>
</evidence>
<evidence type="ECO:0000313" key="11">
    <source>
        <dbReference type="Proteomes" id="UP001165986"/>
    </source>
</evidence>
<evidence type="ECO:0000256" key="3">
    <source>
        <dbReference type="ARBA" id="ARBA00022448"/>
    </source>
</evidence>
<gene>
    <name evidence="10" type="ORF">FNW02_17925</name>
</gene>
<keyword evidence="7" id="KW-0998">Cell outer membrane</keyword>
<dbReference type="Pfam" id="PF02321">
    <property type="entry name" value="OEP"/>
    <property type="match status" value="1"/>
</dbReference>
<dbReference type="InterPro" id="IPR003423">
    <property type="entry name" value="OMP_efflux"/>
</dbReference>
<dbReference type="GO" id="GO:0009279">
    <property type="term" value="C:cell outer membrane"/>
    <property type="evidence" value="ECO:0007669"/>
    <property type="project" value="UniProtKB-SubCell"/>
</dbReference>
<evidence type="ECO:0000256" key="2">
    <source>
        <dbReference type="ARBA" id="ARBA00007613"/>
    </source>
</evidence>
<evidence type="ECO:0000256" key="9">
    <source>
        <dbReference type="SAM" id="Phobius"/>
    </source>
</evidence>
<dbReference type="InterPro" id="IPR051906">
    <property type="entry name" value="TolC-like"/>
</dbReference>
<proteinExistence type="inferred from homology"/>
<comment type="similarity">
    <text evidence="2">Belongs to the outer membrane factor (OMF) (TC 1.B.17) family.</text>
</comment>
<evidence type="ECO:0000313" key="10">
    <source>
        <dbReference type="EMBL" id="MBD6617654.1"/>
    </source>
</evidence>
<evidence type="ECO:0000256" key="4">
    <source>
        <dbReference type="ARBA" id="ARBA00022452"/>
    </source>
</evidence>
<keyword evidence="4" id="KW-1134">Transmembrane beta strand</keyword>
<reference evidence="10" key="1">
    <citation type="submission" date="2019-07" db="EMBL/GenBank/DDBJ databases">
        <title>Toxilogical consequences of a new and cryptic species of cyanobacteria (Komarekiella delphini-convector) recovered from the epidermis of a bottlenose dolphin and 1500 ft. in the air.</title>
        <authorList>
            <person name="Brown A.O."/>
            <person name="Dvorak P."/>
            <person name="Villanueva C.D."/>
            <person name="Foss A.J."/>
            <person name="Garvey A.D."/>
            <person name="Gibson Q.A."/>
            <person name="Johansen J.R."/>
            <person name="Casamatta D.A."/>
        </authorList>
    </citation>
    <scope>NUCLEOTIDE SEQUENCE</scope>
    <source>
        <strain evidence="10">SJRDD-AB1</strain>
    </source>
</reference>
<dbReference type="PANTHER" id="PTHR30026">
    <property type="entry name" value="OUTER MEMBRANE PROTEIN TOLC"/>
    <property type="match status" value="1"/>
</dbReference>
<dbReference type="GO" id="GO:0015562">
    <property type="term" value="F:efflux transmembrane transporter activity"/>
    <property type="evidence" value="ECO:0007669"/>
    <property type="project" value="InterPro"/>
</dbReference>
<organism evidence="10 11">
    <name type="scientific">Komarekiella delphini-convector SJRDD-AB1</name>
    <dbReference type="NCBI Taxonomy" id="2593771"/>
    <lineage>
        <taxon>Bacteria</taxon>
        <taxon>Bacillati</taxon>
        <taxon>Cyanobacteriota</taxon>
        <taxon>Cyanophyceae</taxon>
        <taxon>Nostocales</taxon>
        <taxon>Nostocaceae</taxon>
        <taxon>Komarekiella</taxon>
        <taxon>Komarekiella delphini-convector</taxon>
    </lineage>
</organism>
<keyword evidence="6 9" id="KW-0472">Membrane</keyword>
<dbReference type="Gene3D" id="1.20.1600.10">
    <property type="entry name" value="Outer membrane efflux proteins (OEP)"/>
    <property type="match status" value="1"/>
</dbReference>
<keyword evidence="11" id="KW-1185">Reference proteome</keyword>
<dbReference type="EMBL" id="VJXY01000019">
    <property type="protein sequence ID" value="MBD6617654.1"/>
    <property type="molecule type" value="Genomic_DNA"/>
</dbReference>
<dbReference type="SUPFAM" id="SSF56954">
    <property type="entry name" value="Outer membrane efflux proteins (OEP)"/>
    <property type="match status" value="1"/>
</dbReference>
<dbReference type="GO" id="GO:0015288">
    <property type="term" value="F:porin activity"/>
    <property type="evidence" value="ECO:0007669"/>
    <property type="project" value="TreeGrafter"/>
</dbReference>
<comment type="subcellular location">
    <subcellularLocation>
        <location evidence="1">Cell outer membrane</location>
    </subcellularLocation>
</comment>
<feature type="coiled-coil region" evidence="8">
    <location>
        <begin position="569"/>
        <end position="630"/>
    </location>
</feature>
<keyword evidence="8" id="KW-0175">Coiled coil</keyword>